<organism evidence="1 2">
    <name type="scientific">Vigna mungo</name>
    <name type="common">Black gram</name>
    <name type="synonym">Phaseolus mungo</name>
    <dbReference type="NCBI Taxonomy" id="3915"/>
    <lineage>
        <taxon>Eukaryota</taxon>
        <taxon>Viridiplantae</taxon>
        <taxon>Streptophyta</taxon>
        <taxon>Embryophyta</taxon>
        <taxon>Tracheophyta</taxon>
        <taxon>Spermatophyta</taxon>
        <taxon>Magnoliopsida</taxon>
        <taxon>eudicotyledons</taxon>
        <taxon>Gunneridae</taxon>
        <taxon>Pentapetalae</taxon>
        <taxon>rosids</taxon>
        <taxon>fabids</taxon>
        <taxon>Fabales</taxon>
        <taxon>Fabaceae</taxon>
        <taxon>Papilionoideae</taxon>
        <taxon>50 kb inversion clade</taxon>
        <taxon>NPAAA clade</taxon>
        <taxon>indigoferoid/millettioid clade</taxon>
        <taxon>Phaseoleae</taxon>
        <taxon>Vigna</taxon>
    </lineage>
</organism>
<name>A0AAQ3RG45_VIGMU</name>
<dbReference type="Proteomes" id="UP001374535">
    <property type="component" value="Chromosome 11"/>
</dbReference>
<feature type="non-terminal residue" evidence="1">
    <location>
        <position position="1"/>
    </location>
</feature>
<reference evidence="1 2" key="1">
    <citation type="journal article" date="2023" name="Life. Sci Alliance">
        <title>Evolutionary insights into 3D genome organization and epigenetic landscape of Vigna mungo.</title>
        <authorList>
            <person name="Junaid A."/>
            <person name="Singh B."/>
            <person name="Bhatia S."/>
        </authorList>
    </citation>
    <scope>NUCLEOTIDE SEQUENCE [LARGE SCALE GENOMIC DNA]</scope>
    <source>
        <strain evidence="1">Urdbean</strain>
    </source>
</reference>
<accession>A0AAQ3RG45</accession>
<dbReference type="EMBL" id="CP144690">
    <property type="protein sequence ID" value="WVY91497.1"/>
    <property type="molecule type" value="Genomic_DNA"/>
</dbReference>
<proteinExistence type="predicted"/>
<evidence type="ECO:0000313" key="2">
    <source>
        <dbReference type="Proteomes" id="UP001374535"/>
    </source>
</evidence>
<gene>
    <name evidence="1" type="ORF">V8G54_037011</name>
</gene>
<protein>
    <submittedName>
        <fullName evidence="1">Uncharacterized protein</fullName>
    </submittedName>
</protein>
<evidence type="ECO:0000313" key="1">
    <source>
        <dbReference type="EMBL" id="WVY91497.1"/>
    </source>
</evidence>
<dbReference type="AlphaFoldDB" id="A0AAQ3RG45"/>
<keyword evidence="2" id="KW-1185">Reference proteome</keyword>
<sequence>YDIHLIAELFIPFTLQIQILLNSNQSAIRKLPFVHNPITTLTNLIPPRKSVGGTFKLRYVKPFCTSVRQNTVPDTVFNFPVINIFLPSLFPLPVHNHHQHKNNNNPNNSTQ</sequence>